<name>A0A0A2C6V8_PROMR</name>
<dbReference type="Proteomes" id="UP000030392">
    <property type="component" value="Unassembled WGS sequence"/>
</dbReference>
<proteinExistence type="predicted"/>
<gene>
    <name evidence="1" type="ORF">EV03_0621</name>
</gene>
<dbReference type="SUPFAM" id="SSF48452">
    <property type="entry name" value="TPR-like"/>
    <property type="match status" value="1"/>
</dbReference>
<protein>
    <recommendedName>
        <fullName evidence="3">Tetratricopeptide repeat protein</fullName>
    </recommendedName>
</protein>
<dbReference type="RefSeq" id="WP_036905035.1">
    <property type="nucleotide sequence ID" value="NZ_CP138967.1"/>
</dbReference>
<dbReference type="InterPro" id="IPR011990">
    <property type="entry name" value="TPR-like_helical_dom_sf"/>
</dbReference>
<dbReference type="EMBL" id="JNAX01000007">
    <property type="protein sequence ID" value="KGG21287.1"/>
    <property type="molecule type" value="Genomic_DNA"/>
</dbReference>
<evidence type="ECO:0008006" key="3">
    <source>
        <dbReference type="Google" id="ProtNLM"/>
    </source>
</evidence>
<comment type="caution">
    <text evidence="1">The sequence shown here is derived from an EMBL/GenBank/DDBJ whole genome shotgun (WGS) entry which is preliminary data.</text>
</comment>
<accession>A0A0A2C6V8</accession>
<dbReference type="AlphaFoldDB" id="A0A0A2C6V8"/>
<reference evidence="2" key="1">
    <citation type="journal article" date="2014" name="Sci. Data">
        <title>Genomes of diverse isolates of the marine cyanobacterium Prochlorococcus.</title>
        <authorList>
            <person name="Biller S."/>
            <person name="Berube P."/>
            <person name="Thompson J."/>
            <person name="Kelly L."/>
            <person name="Roggensack S."/>
            <person name="Awad L."/>
            <person name="Roache-Johnson K."/>
            <person name="Ding H."/>
            <person name="Giovannoni S.J."/>
            <person name="Moore L.R."/>
            <person name="Chisholm S.W."/>
        </authorList>
    </citation>
    <scope>NUCLEOTIDE SEQUENCE [LARGE SCALE GENOMIC DNA]</scope>
    <source>
        <strain evidence="2">PAC1</strain>
    </source>
</reference>
<sequence>MKKLEEPSSFYYEAINLIDLDDYDGAINSIKKNINNLENPDDIALAYLNCGFLNDKLGENISAIDDFSKSIFFESKIDIIKQRSKDISFSGRSNSRYKTGDYQGAIDDKRKAKKVRLLEIDKSNEFDNTKIDYKNILLGTFKKMDLELKYNALIKASEIRKSKYDLIADYKKVISEKRKEEVISKLEVISESKYKIGDYKGSIKAIRRAEKYY</sequence>
<evidence type="ECO:0000313" key="1">
    <source>
        <dbReference type="EMBL" id="KGG21287.1"/>
    </source>
</evidence>
<dbReference type="Gene3D" id="1.25.40.10">
    <property type="entry name" value="Tetratricopeptide repeat domain"/>
    <property type="match status" value="1"/>
</dbReference>
<organism evidence="1 2">
    <name type="scientific">Prochlorococcus marinus str. PAC1</name>
    <dbReference type="NCBI Taxonomy" id="59924"/>
    <lineage>
        <taxon>Bacteria</taxon>
        <taxon>Bacillati</taxon>
        <taxon>Cyanobacteriota</taxon>
        <taxon>Cyanophyceae</taxon>
        <taxon>Synechococcales</taxon>
        <taxon>Prochlorococcaceae</taxon>
        <taxon>Prochlorococcus</taxon>
    </lineage>
</organism>
<evidence type="ECO:0000313" key="2">
    <source>
        <dbReference type="Proteomes" id="UP000030392"/>
    </source>
</evidence>